<evidence type="ECO:0000256" key="1">
    <source>
        <dbReference type="SAM" id="MobiDB-lite"/>
    </source>
</evidence>
<dbReference type="GO" id="GO:0016020">
    <property type="term" value="C:membrane"/>
    <property type="evidence" value="ECO:0007669"/>
    <property type="project" value="TreeGrafter"/>
</dbReference>
<keyword evidence="4" id="KW-1185">Reference proteome</keyword>
<dbReference type="PANTHER" id="PTHR43798:SF33">
    <property type="entry name" value="HYDROLASE, PUTATIVE (AFU_ORTHOLOGUE AFUA_2G14860)-RELATED"/>
    <property type="match status" value="1"/>
</dbReference>
<dbReference type="VEuPathDB" id="FungiDB:PV06_03727"/>
<dbReference type="OrthoDB" id="284184at2759"/>
<dbReference type="HOGENOM" id="CLU_020336_7_1_1"/>
<dbReference type="Pfam" id="PF12697">
    <property type="entry name" value="Abhydrolase_6"/>
    <property type="match status" value="1"/>
</dbReference>
<dbReference type="RefSeq" id="XP_016265545.1">
    <property type="nucleotide sequence ID" value="XM_016404540.1"/>
</dbReference>
<dbReference type="InterPro" id="IPR050266">
    <property type="entry name" value="AB_hydrolase_sf"/>
</dbReference>
<dbReference type="EMBL" id="KN847334">
    <property type="protein sequence ID" value="KIW45329.1"/>
    <property type="molecule type" value="Genomic_DNA"/>
</dbReference>
<evidence type="ECO:0000313" key="4">
    <source>
        <dbReference type="Proteomes" id="UP000053342"/>
    </source>
</evidence>
<dbReference type="GeneID" id="27355801"/>
<accession>A0A0D2EBG1</accession>
<evidence type="ECO:0000313" key="3">
    <source>
        <dbReference type="EMBL" id="KIW45329.1"/>
    </source>
</evidence>
<dbReference type="PANTHER" id="PTHR43798">
    <property type="entry name" value="MONOACYLGLYCEROL LIPASE"/>
    <property type="match status" value="1"/>
</dbReference>
<feature type="domain" description="AB hydrolase-1" evidence="2">
    <location>
        <begin position="36"/>
        <end position="297"/>
    </location>
</feature>
<organism evidence="3 4">
    <name type="scientific">Exophiala oligosperma</name>
    <dbReference type="NCBI Taxonomy" id="215243"/>
    <lineage>
        <taxon>Eukaryota</taxon>
        <taxon>Fungi</taxon>
        <taxon>Dikarya</taxon>
        <taxon>Ascomycota</taxon>
        <taxon>Pezizomycotina</taxon>
        <taxon>Eurotiomycetes</taxon>
        <taxon>Chaetothyriomycetidae</taxon>
        <taxon>Chaetothyriales</taxon>
        <taxon>Herpotrichiellaceae</taxon>
        <taxon>Exophiala</taxon>
    </lineage>
</organism>
<feature type="compositionally biased region" description="Low complexity" evidence="1">
    <location>
        <begin position="67"/>
        <end position="78"/>
    </location>
</feature>
<sequence length="311" mass="33917">MSRVLSPTTKFLNHGIHAIVAGSSTTTTASSRPPLVCMAGWPQTKEAYTEILPFLSRGRLVLVLDLPGTGDSSPPTTGGDDHGGGYDTNNISSVLASAVAAEFGGPDTKYHLIGHDVGAWVAAAWARQFSSSLLSVTLLDGMVPGSFPPLAFPPPDEVNKRLFQFSFHRVPELPEILVRGKEREMMDWFFDMKCVHPKRITADKRRHYAAKYSRPGAMSNGFAYYRAYDQSVKQYEEASAAGGVSGVPILAIGGEKATGKLMERVLAVTEEKKKSKLVIVPDCGHYLMEEQPEITAREILNFVDAVDEEKD</sequence>
<feature type="region of interest" description="Disordered" evidence="1">
    <location>
        <begin position="66"/>
        <end position="87"/>
    </location>
</feature>
<evidence type="ECO:0000259" key="2">
    <source>
        <dbReference type="Pfam" id="PF12697"/>
    </source>
</evidence>
<dbReference type="InterPro" id="IPR000073">
    <property type="entry name" value="AB_hydrolase_1"/>
</dbReference>
<protein>
    <recommendedName>
        <fullName evidence="2">AB hydrolase-1 domain-containing protein</fullName>
    </recommendedName>
</protein>
<dbReference type="STRING" id="215243.A0A0D2EBG1"/>
<gene>
    <name evidence="3" type="ORF">PV06_03727</name>
</gene>
<proteinExistence type="predicted"/>
<name>A0A0D2EBG1_9EURO</name>
<dbReference type="AlphaFoldDB" id="A0A0D2EBG1"/>
<dbReference type="SUPFAM" id="SSF53474">
    <property type="entry name" value="alpha/beta-Hydrolases"/>
    <property type="match status" value="1"/>
</dbReference>
<reference evidence="3 4" key="1">
    <citation type="submission" date="2015-01" db="EMBL/GenBank/DDBJ databases">
        <title>The Genome Sequence of Exophiala oligosperma CBS72588.</title>
        <authorList>
            <consortium name="The Broad Institute Genomics Platform"/>
            <person name="Cuomo C."/>
            <person name="de Hoog S."/>
            <person name="Gorbushina A."/>
            <person name="Stielow B."/>
            <person name="Teixiera M."/>
            <person name="Abouelleil A."/>
            <person name="Chapman S.B."/>
            <person name="Priest M."/>
            <person name="Young S.K."/>
            <person name="Wortman J."/>
            <person name="Nusbaum C."/>
            <person name="Birren B."/>
        </authorList>
    </citation>
    <scope>NUCLEOTIDE SEQUENCE [LARGE SCALE GENOMIC DNA]</scope>
    <source>
        <strain evidence="3 4">CBS 72588</strain>
    </source>
</reference>
<dbReference type="Gene3D" id="3.40.50.1820">
    <property type="entry name" value="alpha/beta hydrolase"/>
    <property type="match status" value="1"/>
</dbReference>
<dbReference type="InterPro" id="IPR029058">
    <property type="entry name" value="AB_hydrolase_fold"/>
</dbReference>
<dbReference type="Proteomes" id="UP000053342">
    <property type="component" value="Unassembled WGS sequence"/>
</dbReference>